<evidence type="ECO:0000256" key="1">
    <source>
        <dbReference type="SAM" id="Coils"/>
    </source>
</evidence>
<feature type="region of interest" description="Disordered" evidence="2">
    <location>
        <begin position="1"/>
        <end position="43"/>
    </location>
</feature>
<dbReference type="InterPro" id="IPR038919">
    <property type="entry name" value="STB2/STB2"/>
</dbReference>
<feature type="compositionally biased region" description="Polar residues" evidence="2">
    <location>
        <begin position="657"/>
        <end position="673"/>
    </location>
</feature>
<reference evidence="4 5" key="1">
    <citation type="submission" date="2017-06" db="EMBL/GenBank/DDBJ databases">
        <title>Global population genomics of the pathogenic fungus Cryptococcus neoformans var. grubii.</title>
        <authorList>
            <person name="Cuomo C."/>
            <person name="Litvintseva A."/>
            <person name="Chen Y."/>
            <person name="Young S."/>
            <person name="Zeng Q."/>
            <person name="Chapman S."/>
            <person name="Gujja S."/>
            <person name="Saif S."/>
            <person name="Birren B."/>
        </authorList>
    </citation>
    <scope>NUCLEOTIDE SEQUENCE [LARGE SCALE GENOMIC DNA]</scope>
    <source>
        <strain evidence="4 5">Tu259-1</strain>
    </source>
</reference>
<feature type="compositionally biased region" description="Low complexity" evidence="2">
    <location>
        <begin position="17"/>
        <end position="32"/>
    </location>
</feature>
<evidence type="ECO:0000313" key="5">
    <source>
        <dbReference type="Proteomes" id="UP000199727"/>
    </source>
</evidence>
<dbReference type="EMBL" id="AMKT01000078">
    <property type="protein sequence ID" value="OXG13733.1"/>
    <property type="molecule type" value="Genomic_DNA"/>
</dbReference>
<accession>A0A854Q6Z7</accession>
<comment type="caution">
    <text evidence="4">The sequence shown here is derived from an EMBL/GenBank/DDBJ whole genome shotgun (WGS) entry which is preliminary data.</text>
</comment>
<protein>
    <recommendedName>
        <fullName evidence="3">STB6-like N-terminal domain-containing protein</fullName>
    </recommendedName>
</protein>
<feature type="domain" description="STB6-like N-terminal" evidence="3">
    <location>
        <begin position="67"/>
        <end position="185"/>
    </location>
</feature>
<dbReference type="InterPro" id="IPR059025">
    <property type="entry name" value="STB6_N"/>
</dbReference>
<dbReference type="PANTHER" id="PTHR31011">
    <property type="entry name" value="PROTEIN STB2-RELATED"/>
    <property type="match status" value="1"/>
</dbReference>
<evidence type="ECO:0000256" key="2">
    <source>
        <dbReference type="SAM" id="MobiDB-lite"/>
    </source>
</evidence>
<dbReference type="Proteomes" id="UP000199727">
    <property type="component" value="Unassembled WGS sequence"/>
</dbReference>
<feature type="compositionally biased region" description="Basic and acidic residues" evidence="2">
    <location>
        <begin position="558"/>
        <end position="576"/>
    </location>
</feature>
<feature type="compositionally biased region" description="Low complexity" evidence="2">
    <location>
        <begin position="224"/>
        <end position="239"/>
    </location>
</feature>
<dbReference type="PANTHER" id="PTHR31011:SF2">
    <property type="entry name" value="PROTEIN STB2-RELATED"/>
    <property type="match status" value="1"/>
</dbReference>
<evidence type="ECO:0000313" key="4">
    <source>
        <dbReference type="EMBL" id="OXG13733.1"/>
    </source>
</evidence>
<gene>
    <name evidence="4" type="ORF">C361_05874</name>
</gene>
<feature type="coiled-coil region" evidence="1">
    <location>
        <begin position="851"/>
        <end position="910"/>
    </location>
</feature>
<feature type="region of interest" description="Disordered" evidence="2">
    <location>
        <begin position="558"/>
        <end position="583"/>
    </location>
</feature>
<dbReference type="GO" id="GO:0070822">
    <property type="term" value="C:Sin3-type complex"/>
    <property type="evidence" value="ECO:0007669"/>
    <property type="project" value="TreeGrafter"/>
</dbReference>
<name>A0A854Q6Z7_CRYNE</name>
<organism evidence="4 5">
    <name type="scientific">Cryptococcus neoformans Tu259-1</name>
    <dbReference type="NCBI Taxonomy" id="1230072"/>
    <lineage>
        <taxon>Eukaryota</taxon>
        <taxon>Fungi</taxon>
        <taxon>Dikarya</taxon>
        <taxon>Basidiomycota</taxon>
        <taxon>Agaricomycotina</taxon>
        <taxon>Tremellomycetes</taxon>
        <taxon>Tremellales</taxon>
        <taxon>Cryptococcaceae</taxon>
        <taxon>Cryptococcus</taxon>
        <taxon>Cryptococcus neoformans species complex</taxon>
    </lineage>
</organism>
<feature type="region of interest" description="Disordered" evidence="2">
    <location>
        <begin position="596"/>
        <end position="732"/>
    </location>
</feature>
<dbReference type="OrthoDB" id="19806at2759"/>
<keyword evidence="1" id="KW-0175">Coiled coil</keyword>
<sequence length="972" mass="107749">MSYVLSPSTLSSVSHANNPTTPSLSPSPSPNTQHLLRPSSSGLLIPTDRTQDVLETKWMGMLGRLRVEREVTLKGYALYSLRSWFLSRTHFAHTIVTHTGKPNDQISAYFLVPSPELSESEGDEEIANAIQFLSSETRSQPRRTELGFLLVTSPSAFGQDVNPVPGGDFRVAKSYIVVNTGLRRLGCGGRAVLGLEPPIAALRRKFHDLYRVPVPVHSGPMFVRNSSPSASPTRRPSISVSSHGMQSTHPHASPPSSIQSPVANGHDINSDPFTYLVIELVKLIQAALALWGMFQDVGEDMHGRLIGPGMEVDGLFCDETKNAISRWRKEMGMEHEESLKIEKETSGGCIDPKTLASLLSSITSVHYQLDALDVERLPKDPFSSIRRTLKTWLSYQENMKSGTDSPFFSVPSIRALSQHYLSDRLHKGDHLRVQRLLTGVAQTASNLSANLKGGGGEETSLRWREHHLRHRLDEQELEDPGTVMIIPDDEIGSIAPPDAITTHLEAYIKCILKSKEKEWDVMGARRIAELWNGSVADSVEGRRKRRGTLTLGMGRSGIREKERSVLRKRTTSRDDTMREEEGDLKGTIKEISERAGQALRGGMGIMSRKGTAYETSDSETGGPGPSSLRTTLMRKKHGPVPTVIEPDAEGEDRPEPSSVSPSASNRHFSSQLAPSPFSIPSKPNLLSHTSRTPSRAPSGRPPTIIIPSGNESDVWSRVSGYPGKSPGEERSDLDLGYNHVKNSIAGSVGGRGTSNAVSRPASERAIAWRNKGRSTVMLRSSSDGADVALDETGMEWEVQNPHGTGKREEEAVKSMMRRHSFNDLDDYKGARMLSPQHLQIDVEMCSVVLGLREKERQLVQKVKDVKALEKAVYIAASQLAQASRARHAHIETLKSQAEILCASLQALKTEEDPEEQLPYDRFHYYLSEETHRAELLDDLGRLKEMWENVRKEGDERRRTVGKKDVKKGWWFW</sequence>
<feature type="compositionally biased region" description="Polar residues" evidence="2">
    <location>
        <begin position="1"/>
        <end position="16"/>
    </location>
</feature>
<feature type="compositionally biased region" description="Polar residues" evidence="2">
    <location>
        <begin position="240"/>
        <end position="262"/>
    </location>
</feature>
<feature type="compositionally biased region" description="Polar residues" evidence="2">
    <location>
        <begin position="684"/>
        <end position="695"/>
    </location>
</feature>
<evidence type="ECO:0000259" key="3">
    <source>
        <dbReference type="Pfam" id="PF25995"/>
    </source>
</evidence>
<dbReference type="AlphaFoldDB" id="A0A854Q6Z7"/>
<proteinExistence type="predicted"/>
<feature type="region of interest" description="Disordered" evidence="2">
    <location>
        <begin position="222"/>
        <end position="264"/>
    </location>
</feature>
<dbReference type="Pfam" id="PF25995">
    <property type="entry name" value="STB6_N"/>
    <property type="match status" value="1"/>
</dbReference>